<feature type="region of interest" description="Disordered" evidence="1">
    <location>
        <begin position="145"/>
        <end position="206"/>
    </location>
</feature>
<gene>
    <name evidence="3" type="ORF">SAMN05421790_102347</name>
</gene>
<dbReference type="Proteomes" id="UP000186795">
    <property type="component" value="Unassembled WGS sequence"/>
</dbReference>
<keyword evidence="4" id="KW-1185">Reference proteome</keyword>
<reference evidence="4" key="1">
    <citation type="submission" date="2017-01" db="EMBL/GenBank/DDBJ databases">
        <authorList>
            <person name="Varghese N."/>
            <person name="Submissions S."/>
        </authorList>
    </citation>
    <scope>NUCLEOTIDE SEQUENCE [LARGE SCALE GENOMIC DNA]</scope>
    <source>
        <strain evidence="4">DSM 45196</strain>
    </source>
</reference>
<sequence length="236" mass="25002">MRTAALTLMLLLLTFTAAPFAFAETPQETAALQAVYTVKDGKHQVEVALPEATQPRGSWFTTLNGSDEQSSPEDAGLKKFTAEYDDLVPGRNYQVIAVFYGKDGERPVDLNGCFQLQARDATSATDPIQLKDCGFDKIAEQAKKSDAAKAAGTTPVDDQATPSGDGNTDNSGNSEQGTSSDEEETGTLHHMNSGQKESGGPMPETAVDASPALLGLQLFLLGCALLGFRSLRQPGN</sequence>
<keyword evidence="2" id="KW-0732">Signal</keyword>
<dbReference type="AlphaFoldDB" id="A0A1N7JY20"/>
<name>A0A1N7JY20_9BACL</name>
<dbReference type="OrthoDB" id="2988184at2"/>
<organism evidence="3 4">
    <name type="scientific">Kroppenstedtia eburnea</name>
    <dbReference type="NCBI Taxonomy" id="714067"/>
    <lineage>
        <taxon>Bacteria</taxon>
        <taxon>Bacillati</taxon>
        <taxon>Bacillota</taxon>
        <taxon>Bacilli</taxon>
        <taxon>Bacillales</taxon>
        <taxon>Thermoactinomycetaceae</taxon>
        <taxon>Kroppenstedtia</taxon>
    </lineage>
</organism>
<protein>
    <submittedName>
        <fullName evidence="3">Uncharacterized protein</fullName>
    </submittedName>
</protein>
<feature type="compositionally biased region" description="Polar residues" evidence="1">
    <location>
        <begin position="160"/>
        <end position="179"/>
    </location>
</feature>
<dbReference type="RefSeq" id="WP_143457042.1">
    <property type="nucleotide sequence ID" value="NZ_CP048103.1"/>
</dbReference>
<evidence type="ECO:0000256" key="1">
    <source>
        <dbReference type="SAM" id="MobiDB-lite"/>
    </source>
</evidence>
<feature type="signal peptide" evidence="2">
    <location>
        <begin position="1"/>
        <end position="23"/>
    </location>
</feature>
<accession>A0A1N7JY20</accession>
<evidence type="ECO:0000313" key="4">
    <source>
        <dbReference type="Proteomes" id="UP000186795"/>
    </source>
</evidence>
<feature type="chain" id="PRO_5012116903" evidence="2">
    <location>
        <begin position="24"/>
        <end position="236"/>
    </location>
</feature>
<evidence type="ECO:0000313" key="3">
    <source>
        <dbReference type="EMBL" id="SIS54136.1"/>
    </source>
</evidence>
<evidence type="ECO:0000256" key="2">
    <source>
        <dbReference type="SAM" id="SignalP"/>
    </source>
</evidence>
<proteinExistence type="predicted"/>
<dbReference type="EMBL" id="FTOD01000002">
    <property type="protein sequence ID" value="SIS54136.1"/>
    <property type="molecule type" value="Genomic_DNA"/>
</dbReference>